<dbReference type="EMBL" id="JANBUL010000115">
    <property type="protein sequence ID" value="KAJ2781087.1"/>
    <property type="molecule type" value="Genomic_DNA"/>
</dbReference>
<evidence type="ECO:0000256" key="1">
    <source>
        <dbReference type="ARBA" id="ARBA00004141"/>
    </source>
</evidence>
<keyword evidence="9" id="KW-1185">Reference proteome</keyword>
<evidence type="ECO:0000256" key="2">
    <source>
        <dbReference type="ARBA" id="ARBA00022692"/>
    </source>
</evidence>
<dbReference type="InterPro" id="IPR020846">
    <property type="entry name" value="MFS_dom"/>
</dbReference>
<evidence type="ECO:0000256" key="5">
    <source>
        <dbReference type="SAM" id="MobiDB-lite"/>
    </source>
</evidence>
<feature type="transmembrane region" description="Helical" evidence="6">
    <location>
        <begin position="227"/>
        <end position="247"/>
    </location>
</feature>
<feature type="transmembrane region" description="Helical" evidence="6">
    <location>
        <begin position="333"/>
        <end position="352"/>
    </location>
</feature>
<dbReference type="GO" id="GO:0005886">
    <property type="term" value="C:plasma membrane"/>
    <property type="evidence" value="ECO:0007669"/>
    <property type="project" value="TreeGrafter"/>
</dbReference>
<feature type="transmembrane region" description="Helical" evidence="6">
    <location>
        <begin position="372"/>
        <end position="391"/>
    </location>
</feature>
<feature type="transmembrane region" description="Helical" evidence="6">
    <location>
        <begin position="107"/>
        <end position="126"/>
    </location>
</feature>
<dbReference type="GO" id="GO:0022857">
    <property type="term" value="F:transmembrane transporter activity"/>
    <property type="evidence" value="ECO:0007669"/>
    <property type="project" value="InterPro"/>
</dbReference>
<sequence length="581" mass="60871">MRLLSWPKKPAGPGSEEAAAETASHTTTDRGDPVACDGDNGGDDDDDGDRDEKNLHVAQSVFSAMPLRKKIMTMAALSLSVFIGSLEQTIVAGAIPSIGEGLGALDSISWISTSFLLASTAMQPLYGRLSDIFGRIEVLVSGLLVFLAGSAVCGAAHSMGMLIGGRVVQGLGASALISLVMVIVSDISIERERAKITGVFAGIWALSSVLGPVLGGVFSESRGGWPWVFYFSLPVGGVAGVCIVLFLRLPRPAGSFAAKLRRIDFAGMAVLVGAVVMILLALSFGGRQHPWASPTVLCLLLFGVAALGLFALVEWKVPAEPILPLRLFRSRNVGVVLVQQALMGALLFGPPFHIPLFFSVVQNSSSIGASLHLLPFLLPIALMSTVVGFAVSKTGRYREFIWAGSAIATAGAGLLVLLDQDVTLGKSIGLMVVSGIGLGILMQPQLLCLQTAIQGRDVAVGTTLYVALRSLGGGIGLAVFQSVMQNQLAKGLVAVYAAFPADAAIIDAAIRNQAAIHAPGVPDALRDALIAAYVKALRAVFYSLIPFGGLMFVLSLSLRHIPLRTKMATIHREPDSGTKDR</sequence>
<name>A0A9W8LIY9_9FUNG</name>
<evidence type="ECO:0000259" key="7">
    <source>
        <dbReference type="PROSITE" id="PS50850"/>
    </source>
</evidence>
<keyword evidence="2 6" id="KW-0812">Transmembrane</keyword>
<dbReference type="Pfam" id="PF07690">
    <property type="entry name" value="MFS_1"/>
    <property type="match status" value="1"/>
</dbReference>
<dbReference type="InterPro" id="IPR011701">
    <property type="entry name" value="MFS"/>
</dbReference>
<feature type="transmembrane region" description="Helical" evidence="6">
    <location>
        <begin position="75"/>
        <end position="95"/>
    </location>
</feature>
<feature type="compositionally biased region" description="Low complexity" evidence="5">
    <location>
        <begin position="15"/>
        <end position="26"/>
    </location>
</feature>
<feature type="domain" description="Major facilitator superfamily (MFS) profile" evidence="7">
    <location>
        <begin position="73"/>
        <end position="515"/>
    </location>
</feature>
<feature type="transmembrane region" description="Helical" evidence="6">
    <location>
        <begin position="268"/>
        <end position="285"/>
    </location>
</feature>
<dbReference type="CDD" id="cd17502">
    <property type="entry name" value="MFS_Azr1_MDR_like"/>
    <property type="match status" value="1"/>
</dbReference>
<evidence type="ECO:0000313" key="8">
    <source>
        <dbReference type="EMBL" id="KAJ2781087.1"/>
    </source>
</evidence>
<dbReference type="Proteomes" id="UP001140217">
    <property type="component" value="Unassembled WGS sequence"/>
</dbReference>
<comment type="caution">
    <text evidence="8">The sequence shown here is derived from an EMBL/GenBank/DDBJ whole genome shotgun (WGS) entry which is preliminary data.</text>
</comment>
<protein>
    <recommendedName>
        <fullName evidence="7">Major facilitator superfamily (MFS) profile domain-containing protein</fullName>
    </recommendedName>
</protein>
<feature type="transmembrane region" description="Helical" evidence="6">
    <location>
        <begin position="291"/>
        <end position="313"/>
    </location>
</feature>
<keyword evidence="3 6" id="KW-1133">Transmembrane helix</keyword>
<dbReference type="SUPFAM" id="SSF103473">
    <property type="entry name" value="MFS general substrate transporter"/>
    <property type="match status" value="2"/>
</dbReference>
<feature type="transmembrane region" description="Helical" evidence="6">
    <location>
        <begin position="400"/>
        <end position="418"/>
    </location>
</feature>
<evidence type="ECO:0000256" key="6">
    <source>
        <dbReference type="SAM" id="Phobius"/>
    </source>
</evidence>
<accession>A0A9W8LIY9</accession>
<evidence type="ECO:0000256" key="3">
    <source>
        <dbReference type="ARBA" id="ARBA00022989"/>
    </source>
</evidence>
<feature type="transmembrane region" description="Helical" evidence="6">
    <location>
        <begin position="138"/>
        <end position="157"/>
    </location>
</feature>
<dbReference type="PANTHER" id="PTHR23501:SF102">
    <property type="entry name" value="DRUG TRANSPORTER, PUTATIVE (AFU_ORTHOLOGUE AFUA_3G08530)-RELATED"/>
    <property type="match status" value="1"/>
</dbReference>
<reference evidence="8" key="1">
    <citation type="submission" date="2022-07" db="EMBL/GenBank/DDBJ databases">
        <title>Phylogenomic reconstructions and comparative analyses of Kickxellomycotina fungi.</title>
        <authorList>
            <person name="Reynolds N.K."/>
            <person name="Stajich J.E."/>
            <person name="Barry K."/>
            <person name="Grigoriev I.V."/>
            <person name="Crous P."/>
            <person name="Smith M.E."/>
        </authorList>
    </citation>
    <scope>NUCLEOTIDE SEQUENCE</scope>
    <source>
        <strain evidence="8">NBRC 105414</strain>
    </source>
</reference>
<dbReference type="AlphaFoldDB" id="A0A9W8LIY9"/>
<dbReference type="OrthoDB" id="10021397at2759"/>
<dbReference type="PANTHER" id="PTHR23501">
    <property type="entry name" value="MAJOR FACILITATOR SUPERFAMILY"/>
    <property type="match status" value="1"/>
</dbReference>
<feature type="transmembrane region" description="Helical" evidence="6">
    <location>
        <begin position="196"/>
        <end position="215"/>
    </location>
</feature>
<evidence type="ECO:0000256" key="4">
    <source>
        <dbReference type="ARBA" id="ARBA00023136"/>
    </source>
</evidence>
<dbReference type="Gene3D" id="1.20.1250.20">
    <property type="entry name" value="MFS general substrate transporter like domains"/>
    <property type="match status" value="2"/>
</dbReference>
<feature type="transmembrane region" description="Helical" evidence="6">
    <location>
        <begin position="424"/>
        <end position="442"/>
    </location>
</feature>
<feature type="transmembrane region" description="Helical" evidence="6">
    <location>
        <begin position="463"/>
        <end position="483"/>
    </location>
</feature>
<comment type="subcellular location">
    <subcellularLocation>
        <location evidence="1">Membrane</location>
        <topology evidence="1">Multi-pass membrane protein</topology>
    </subcellularLocation>
</comment>
<feature type="compositionally biased region" description="Acidic residues" evidence="5">
    <location>
        <begin position="40"/>
        <end position="49"/>
    </location>
</feature>
<keyword evidence="4 6" id="KW-0472">Membrane</keyword>
<dbReference type="PROSITE" id="PS50850">
    <property type="entry name" value="MFS"/>
    <property type="match status" value="1"/>
</dbReference>
<feature type="transmembrane region" description="Helical" evidence="6">
    <location>
        <begin position="163"/>
        <end position="184"/>
    </location>
</feature>
<feature type="region of interest" description="Disordered" evidence="5">
    <location>
        <begin position="1"/>
        <end position="52"/>
    </location>
</feature>
<dbReference type="InterPro" id="IPR036259">
    <property type="entry name" value="MFS_trans_sf"/>
</dbReference>
<organism evidence="8 9">
    <name type="scientific">Coemansia javaensis</name>
    <dbReference type="NCBI Taxonomy" id="2761396"/>
    <lineage>
        <taxon>Eukaryota</taxon>
        <taxon>Fungi</taxon>
        <taxon>Fungi incertae sedis</taxon>
        <taxon>Zoopagomycota</taxon>
        <taxon>Kickxellomycotina</taxon>
        <taxon>Kickxellomycetes</taxon>
        <taxon>Kickxellales</taxon>
        <taxon>Kickxellaceae</taxon>
        <taxon>Coemansia</taxon>
    </lineage>
</organism>
<evidence type="ECO:0000313" key="9">
    <source>
        <dbReference type="Proteomes" id="UP001140217"/>
    </source>
</evidence>
<proteinExistence type="predicted"/>
<gene>
    <name evidence="8" type="ORF">H4R18_003082</name>
</gene>
<feature type="transmembrane region" description="Helical" evidence="6">
    <location>
        <begin position="539"/>
        <end position="558"/>
    </location>
</feature>